<dbReference type="Gene3D" id="3.20.10.10">
    <property type="entry name" value="D-amino Acid Aminotransferase, subunit A, domain 2"/>
    <property type="match status" value="1"/>
</dbReference>
<organism evidence="4">
    <name type="scientific">marine metagenome</name>
    <dbReference type="NCBI Taxonomy" id="408172"/>
    <lineage>
        <taxon>unclassified sequences</taxon>
        <taxon>metagenomes</taxon>
        <taxon>ecological metagenomes</taxon>
    </lineage>
</organism>
<comment type="cofactor">
    <cofactor evidence="1">
        <name>pyridoxal 5'-phosphate</name>
        <dbReference type="ChEBI" id="CHEBI:597326"/>
    </cofactor>
</comment>
<sequence>NGLMAVCVPYYWVLGKDKQTTGVNMVITENQRVPVGAIDATVKNFNWMDLTRGLLEAYKKGGDTALLCTPDGFLSEGPGFNIWLAKDGKIFTPRGNLLEGVTRRAVFDLAADLGIETSEQPLLPTDLQGADEAFTSTTAGGITPITQVDGKTLGNGAPGLLTTRINEEYWRRRESGWGGVRAEEILEERDVA</sequence>
<dbReference type="GO" id="GO:0003824">
    <property type="term" value="F:catalytic activity"/>
    <property type="evidence" value="ECO:0007669"/>
    <property type="project" value="InterPro"/>
</dbReference>
<dbReference type="InterPro" id="IPR043132">
    <property type="entry name" value="BCAT-like_C"/>
</dbReference>
<dbReference type="SUPFAM" id="SSF56752">
    <property type="entry name" value="D-aminoacid aminotransferase-like PLP-dependent enzymes"/>
    <property type="match status" value="1"/>
</dbReference>
<evidence type="ECO:0008006" key="5">
    <source>
        <dbReference type="Google" id="ProtNLM"/>
    </source>
</evidence>
<dbReference type="PANTHER" id="PTHR42743">
    <property type="entry name" value="AMINO-ACID AMINOTRANSFERASE"/>
    <property type="match status" value="1"/>
</dbReference>
<dbReference type="Pfam" id="PF01063">
    <property type="entry name" value="Aminotran_4"/>
    <property type="match status" value="1"/>
</dbReference>
<feature type="non-terminal residue" evidence="4">
    <location>
        <position position="1"/>
    </location>
</feature>
<reference evidence="4" key="1">
    <citation type="submission" date="2018-05" db="EMBL/GenBank/DDBJ databases">
        <authorList>
            <person name="Lanie J.A."/>
            <person name="Ng W.-L."/>
            <person name="Kazmierczak K.M."/>
            <person name="Andrzejewski T.M."/>
            <person name="Davidsen T.M."/>
            <person name="Wayne K.J."/>
            <person name="Tettelin H."/>
            <person name="Glass J.I."/>
            <person name="Rusch D."/>
            <person name="Podicherti R."/>
            <person name="Tsui H.-C.T."/>
            <person name="Winkler M.E."/>
        </authorList>
    </citation>
    <scope>NUCLEOTIDE SEQUENCE</scope>
</reference>
<dbReference type="PANTHER" id="PTHR42743:SF11">
    <property type="entry name" value="AMINODEOXYCHORISMATE LYASE"/>
    <property type="match status" value="1"/>
</dbReference>
<dbReference type="AlphaFoldDB" id="A0A382QFG2"/>
<keyword evidence="3" id="KW-0663">Pyridoxal phosphate</keyword>
<dbReference type="FunFam" id="3.20.10.10:FF:000002">
    <property type="entry name" value="D-alanine aminotransferase"/>
    <property type="match status" value="1"/>
</dbReference>
<proteinExistence type="inferred from homology"/>
<dbReference type="InterPro" id="IPR050571">
    <property type="entry name" value="Class-IV_PLP-Dep_Aminotrnsfr"/>
</dbReference>
<evidence type="ECO:0000313" key="4">
    <source>
        <dbReference type="EMBL" id="SVC83787.1"/>
    </source>
</evidence>
<evidence type="ECO:0000256" key="2">
    <source>
        <dbReference type="ARBA" id="ARBA00009320"/>
    </source>
</evidence>
<evidence type="ECO:0000256" key="3">
    <source>
        <dbReference type="ARBA" id="ARBA00022898"/>
    </source>
</evidence>
<name>A0A382QFG2_9ZZZZ</name>
<dbReference type="GO" id="GO:0008652">
    <property type="term" value="P:amino acid biosynthetic process"/>
    <property type="evidence" value="ECO:0007669"/>
    <property type="project" value="UniProtKB-ARBA"/>
</dbReference>
<dbReference type="CDD" id="cd00449">
    <property type="entry name" value="PLPDE_IV"/>
    <property type="match status" value="1"/>
</dbReference>
<gene>
    <name evidence="4" type="ORF">METZ01_LOCUS336641</name>
</gene>
<evidence type="ECO:0000256" key="1">
    <source>
        <dbReference type="ARBA" id="ARBA00001933"/>
    </source>
</evidence>
<dbReference type="InterPro" id="IPR036038">
    <property type="entry name" value="Aminotransferase-like"/>
</dbReference>
<dbReference type="EMBL" id="UINC01113874">
    <property type="protein sequence ID" value="SVC83787.1"/>
    <property type="molecule type" value="Genomic_DNA"/>
</dbReference>
<dbReference type="GO" id="GO:0046394">
    <property type="term" value="P:carboxylic acid biosynthetic process"/>
    <property type="evidence" value="ECO:0007669"/>
    <property type="project" value="UniProtKB-ARBA"/>
</dbReference>
<accession>A0A382QFG2</accession>
<dbReference type="InterPro" id="IPR001544">
    <property type="entry name" value="Aminotrans_IV"/>
</dbReference>
<protein>
    <recommendedName>
        <fullName evidence="5">Branched-chain amino acid aminotransferase</fullName>
    </recommendedName>
</protein>
<comment type="similarity">
    <text evidence="2">Belongs to the class-IV pyridoxal-phosphate-dependent aminotransferase family.</text>
</comment>